<reference evidence="5" key="1">
    <citation type="submission" date="2025-08" db="UniProtKB">
        <authorList>
            <consortium name="RefSeq"/>
        </authorList>
    </citation>
    <scope>IDENTIFICATION</scope>
</reference>
<keyword evidence="2" id="KW-0472">Membrane</keyword>
<feature type="compositionally biased region" description="Polar residues" evidence="1">
    <location>
        <begin position="11"/>
        <end position="28"/>
    </location>
</feature>
<keyword evidence="2" id="KW-0812">Transmembrane</keyword>
<feature type="region of interest" description="Disordered" evidence="1">
    <location>
        <begin position="1"/>
        <end position="33"/>
    </location>
</feature>
<dbReference type="InterPro" id="IPR029269">
    <property type="entry name" value="Zf-tcix"/>
</dbReference>
<feature type="compositionally biased region" description="Low complexity" evidence="1">
    <location>
        <begin position="126"/>
        <end position="136"/>
    </location>
</feature>
<accession>A0A8M1KNA2</accession>
<feature type="region of interest" description="Disordered" evidence="1">
    <location>
        <begin position="434"/>
        <end position="458"/>
    </location>
</feature>
<feature type="domain" description="Putative treble-clef zinc-finger" evidence="3">
    <location>
        <begin position="45"/>
        <end position="82"/>
    </location>
</feature>
<sequence>MEGHPVESALPLSQTVVPPAVQTSSSGSLCAKPRDRMKTPAFLSNLGKPTLRGIRKCPQCGIYNGTRGLSCKNKACGAVFRDGTVTGARRSAKKGVRGGSEVVRIVTDGGGAVGGGAFVDGGSGGSSSSSSSSAGAPQVFSLRQRGRGPEQRGFVELTLTDTAIATTDGTLLTRLSLGRCFLPVCRRQQQQQQQQQQNQREGASSSPPPSSSPQASDSPCGHVRQAMECPAGQVATPLPLKSSVLEGLPVSAQTRQELWRLAMDTLGPLVQRVSRSSLVVKCHTSEAQPLGLLHCTVGGAGAKGESGGVVFRCACQQGVKPSSLGSLGSSDVMKETVLADVSPLSPKSVGATRCLHFYACVCAFASDDKLAVEFAHFLSHCSNGLQVSIGSSALCASDAQPIPEPITPHRTKRLKAEEPITVACPTLAVREAGAPALGPRKPSSRKHAPSIGHKTPVGNNQLVDESHVSLPFQHWLASVNEKIHQSMHYQFDGKPEPLVFHIPQSFFNALQQRLSLGSKKRRLPNSTTAFVRQDALPLGSFSKYTWHITNLMHVKQIFDTPELPLKLTQSFVRNSDSSYSPFTCPEVPAEPLAEAFGRTDRPQAIRPHELHTFLKVGKCQWTASVCKKMHATIPLALFAKWILLWIYIFVVK</sequence>
<evidence type="ECO:0000313" key="5">
    <source>
        <dbReference type="RefSeq" id="XP_042565357.1"/>
    </source>
</evidence>
<feature type="transmembrane region" description="Helical" evidence="2">
    <location>
        <begin position="629"/>
        <end position="650"/>
    </location>
</feature>
<dbReference type="Proteomes" id="UP000515152">
    <property type="component" value="Chromosome 12"/>
</dbReference>
<evidence type="ECO:0000259" key="3">
    <source>
        <dbReference type="Pfam" id="PF14952"/>
    </source>
</evidence>
<dbReference type="InterPro" id="IPR026049">
    <property type="entry name" value="C2orf42"/>
</dbReference>
<dbReference type="PANTHER" id="PTHR13518:SF1">
    <property type="entry name" value="C2ORF42 HOMOLOG"/>
    <property type="match status" value="1"/>
</dbReference>
<dbReference type="KEGG" id="char:105903217"/>
<dbReference type="GO" id="GO:0005634">
    <property type="term" value="C:nucleus"/>
    <property type="evidence" value="ECO:0007669"/>
    <property type="project" value="TreeGrafter"/>
</dbReference>
<name>A0A8M1KNA2_CLUHA</name>
<feature type="region of interest" description="Disordered" evidence="1">
    <location>
        <begin position="117"/>
        <end position="147"/>
    </location>
</feature>
<dbReference type="OrthoDB" id="6506929at2759"/>
<evidence type="ECO:0000256" key="1">
    <source>
        <dbReference type="SAM" id="MobiDB-lite"/>
    </source>
</evidence>
<keyword evidence="2" id="KW-1133">Transmembrane helix</keyword>
<organism evidence="4 5">
    <name type="scientific">Clupea harengus</name>
    <name type="common">Atlantic herring</name>
    <dbReference type="NCBI Taxonomy" id="7950"/>
    <lineage>
        <taxon>Eukaryota</taxon>
        <taxon>Metazoa</taxon>
        <taxon>Chordata</taxon>
        <taxon>Craniata</taxon>
        <taxon>Vertebrata</taxon>
        <taxon>Euteleostomi</taxon>
        <taxon>Actinopterygii</taxon>
        <taxon>Neopterygii</taxon>
        <taxon>Teleostei</taxon>
        <taxon>Clupei</taxon>
        <taxon>Clupeiformes</taxon>
        <taxon>Clupeoidei</taxon>
        <taxon>Clupeidae</taxon>
        <taxon>Clupea</taxon>
    </lineage>
</organism>
<dbReference type="PANTHER" id="PTHR13518">
    <property type="entry name" value="PUTATIVE TREBLE-CLEF ZINC-FINGER C2ORF42 FAMILY MEMBER"/>
    <property type="match status" value="1"/>
</dbReference>
<dbReference type="AlphaFoldDB" id="A0A8M1KNA2"/>
<evidence type="ECO:0000313" key="4">
    <source>
        <dbReference type="Proteomes" id="UP000515152"/>
    </source>
</evidence>
<evidence type="ECO:0000256" key="2">
    <source>
        <dbReference type="SAM" id="Phobius"/>
    </source>
</evidence>
<dbReference type="GeneID" id="105903217"/>
<feature type="region of interest" description="Disordered" evidence="1">
    <location>
        <begin position="191"/>
        <end position="222"/>
    </location>
</feature>
<dbReference type="Pfam" id="PF14952">
    <property type="entry name" value="zf-tcix"/>
    <property type="match status" value="1"/>
</dbReference>
<dbReference type="RefSeq" id="XP_042565357.1">
    <property type="nucleotide sequence ID" value="XM_042709423.1"/>
</dbReference>
<gene>
    <name evidence="5" type="primary">LOC105903217</name>
</gene>
<protein>
    <submittedName>
        <fullName evidence="5">Uncharacterized protein C2orf42</fullName>
    </submittedName>
</protein>
<proteinExistence type="predicted"/>
<keyword evidence="4" id="KW-1185">Reference proteome</keyword>